<gene>
    <name evidence="2" type="ORF">CP520_01685</name>
</gene>
<feature type="domain" description="NAD(P)-binding" evidence="1">
    <location>
        <begin position="7"/>
        <end position="166"/>
    </location>
</feature>
<dbReference type="AlphaFoldDB" id="A0A291IRY0"/>
<name>A0A291IRY0_9MOLU</name>
<dbReference type="Proteomes" id="UP000232227">
    <property type="component" value="Chromosome"/>
</dbReference>
<evidence type="ECO:0000313" key="2">
    <source>
        <dbReference type="EMBL" id="ATG97466.1"/>
    </source>
</evidence>
<dbReference type="OrthoDB" id="9785372at2"/>
<dbReference type="InterPro" id="IPR016040">
    <property type="entry name" value="NAD(P)-bd_dom"/>
</dbReference>
<dbReference type="SUPFAM" id="SSF51735">
    <property type="entry name" value="NAD(P)-binding Rossmann-fold domains"/>
    <property type="match status" value="1"/>
</dbReference>
<accession>A0A291IRY0</accession>
<reference evidence="2 3" key="1">
    <citation type="submission" date="2017-09" db="EMBL/GenBank/DDBJ databases">
        <title>SPAdes assembly of the Mesoplasma lactucae genome.</title>
        <authorList>
            <person name="Knight T.F."/>
            <person name="Rubinstein R."/>
            <person name="Citino T."/>
        </authorList>
    </citation>
    <scope>NUCLEOTIDE SEQUENCE [LARGE SCALE GENOMIC DNA]</scope>
    <source>
        <strain evidence="2 3">831-C4</strain>
    </source>
</reference>
<protein>
    <recommendedName>
        <fullName evidence="1">NAD(P)-binding domain-containing protein</fullName>
    </recommendedName>
</protein>
<dbReference type="RefSeq" id="WP_096862754.1">
    <property type="nucleotide sequence ID" value="NZ_CP023668.1"/>
</dbReference>
<dbReference type="PANTHER" id="PTHR43355">
    <property type="entry name" value="FLAVIN REDUCTASE (NADPH)"/>
    <property type="match status" value="1"/>
</dbReference>
<proteinExistence type="predicted"/>
<sequence>MKILILGADGKLGRMLVNDAISAGYSVATMTRQPFEDATVENIVGAPEKIDELKKAVNGVDMIISALGAKDPETLLKMAKNIASVAKEHNIPLIWSGGSGTLIDNQGKTLATDPNVVWDSPMYKMLKPAVFGAKLVLEYLPTVAGLKYVYVSPPIDLMLDRTKTTYKWEISDKALYNAQGQSICGYQTLAQAEIDLIKEFNQYENHRITLVETETL</sequence>
<evidence type="ECO:0000313" key="3">
    <source>
        <dbReference type="Proteomes" id="UP000232227"/>
    </source>
</evidence>
<evidence type="ECO:0000259" key="1">
    <source>
        <dbReference type="Pfam" id="PF13460"/>
    </source>
</evidence>
<dbReference type="InterPro" id="IPR051606">
    <property type="entry name" value="Polyketide_Oxido-like"/>
</dbReference>
<dbReference type="KEGG" id="mlac:CP520_01685"/>
<dbReference type="EMBL" id="CP023668">
    <property type="protein sequence ID" value="ATG97466.1"/>
    <property type="molecule type" value="Genomic_DNA"/>
</dbReference>
<dbReference type="Pfam" id="PF13460">
    <property type="entry name" value="NAD_binding_10"/>
    <property type="match status" value="1"/>
</dbReference>
<dbReference type="PANTHER" id="PTHR43355:SF2">
    <property type="entry name" value="FLAVIN REDUCTASE (NADPH)"/>
    <property type="match status" value="1"/>
</dbReference>
<organism evidence="2 3">
    <name type="scientific">Mesoplasma lactucae ATCC 49193</name>
    <dbReference type="NCBI Taxonomy" id="81460"/>
    <lineage>
        <taxon>Bacteria</taxon>
        <taxon>Bacillati</taxon>
        <taxon>Mycoplasmatota</taxon>
        <taxon>Mollicutes</taxon>
        <taxon>Entomoplasmatales</taxon>
        <taxon>Entomoplasmataceae</taxon>
        <taxon>Mesoplasma</taxon>
    </lineage>
</organism>
<dbReference type="Gene3D" id="3.40.50.720">
    <property type="entry name" value="NAD(P)-binding Rossmann-like Domain"/>
    <property type="match status" value="1"/>
</dbReference>
<dbReference type="InterPro" id="IPR036291">
    <property type="entry name" value="NAD(P)-bd_dom_sf"/>
</dbReference>
<keyword evidence="3" id="KW-1185">Reference proteome</keyword>
<dbReference type="GO" id="GO:0016646">
    <property type="term" value="F:oxidoreductase activity, acting on the CH-NH group of donors, NAD or NADP as acceptor"/>
    <property type="evidence" value="ECO:0007669"/>
    <property type="project" value="TreeGrafter"/>
</dbReference>